<gene>
    <name evidence="2" type="ORF">KQX54_000476</name>
</gene>
<dbReference type="Proteomes" id="UP000826195">
    <property type="component" value="Unassembled WGS sequence"/>
</dbReference>
<dbReference type="EMBL" id="JAHXZJ010001303">
    <property type="protein sequence ID" value="KAH0553051.1"/>
    <property type="molecule type" value="Genomic_DNA"/>
</dbReference>
<evidence type="ECO:0000313" key="3">
    <source>
        <dbReference type="Proteomes" id="UP000826195"/>
    </source>
</evidence>
<protein>
    <submittedName>
        <fullName evidence="2">Uncharacterized protein</fullName>
    </submittedName>
</protein>
<comment type="caution">
    <text evidence="2">The sequence shown here is derived from an EMBL/GenBank/DDBJ whole genome shotgun (WGS) entry which is preliminary data.</text>
</comment>
<reference evidence="2 3" key="1">
    <citation type="journal article" date="2021" name="J. Hered.">
        <title>A chromosome-level genome assembly of the parasitoid wasp, Cotesia glomerata (Hymenoptera: Braconidae).</title>
        <authorList>
            <person name="Pinto B.J."/>
            <person name="Weis J.J."/>
            <person name="Gamble T."/>
            <person name="Ode P.J."/>
            <person name="Paul R."/>
            <person name="Zaspel J.M."/>
        </authorList>
    </citation>
    <scope>NUCLEOTIDE SEQUENCE [LARGE SCALE GENOMIC DNA]</scope>
    <source>
        <strain evidence="2">CgM1</strain>
    </source>
</reference>
<sequence length="70" mass="7799">MMSLLNNTCFMPNRHEVDREQCYLATVTPRRRTAVTSRRTTAEKAAPAAAGRDPGENCSGNCREGRADER</sequence>
<feature type="region of interest" description="Disordered" evidence="1">
    <location>
        <begin position="33"/>
        <end position="70"/>
    </location>
</feature>
<name>A0AAV7IIG5_COTGL</name>
<accession>A0AAV7IIG5</accession>
<evidence type="ECO:0000256" key="1">
    <source>
        <dbReference type="SAM" id="MobiDB-lite"/>
    </source>
</evidence>
<proteinExistence type="predicted"/>
<dbReference type="AlphaFoldDB" id="A0AAV7IIG5"/>
<feature type="compositionally biased region" description="Low complexity" evidence="1">
    <location>
        <begin position="34"/>
        <end position="50"/>
    </location>
</feature>
<keyword evidence="3" id="KW-1185">Reference proteome</keyword>
<evidence type="ECO:0000313" key="2">
    <source>
        <dbReference type="EMBL" id="KAH0553051.1"/>
    </source>
</evidence>
<organism evidence="2 3">
    <name type="scientific">Cotesia glomerata</name>
    <name type="common">Lepidopteran parasitic wasp</name>
    <name type="synonym">Apanteles glomeratus</name>
    <dbReference type="NCBI Taxonomy" id="32391"/>
    <lineage>
        <taxon>Eukaryota</taxon>
        <taxon>Metazoa</taxon>
        <taxon>Ecdysozoa</taxon>
        <taxon>Arthropoda</taxon>
        <taxon>Hexapoda</taxon>
        <taxon>Insecta</taxon>
        <taxon>Pterygota</taxon>
        <taxon>Neoptera</taxon>
        <taxon>Endopterygota</taxon>
        <taxon>Hymenoptera</taxon>
        <taxon>Apocrita</taxon>
        <taxon>Ichneumonoidea</taxon>
        <taxon>Braconidae</taxon>
        <taxon>Microgastrinae</taxon>
        <taxon>Cotesia</taxon>
    </lineage>
</organism>